<dbReference type="InterPro" id="IPR003660">
    <property type="entry name" value="HAMP_dom"/>
</dbReference>
<reference evidence="10" key="1">
    <citation type="journal article" date="2014" name="Front. Microbiol.">
        <title>High frequency of phylogenetically diverse reductive dehalogenase-homologous genes in deep subseafloor sedimentary metagenomes.</title>
        <authorList>
            <person name="Kawai M."/>
            <person name="Futagami T."/>
            <person name="Toyoda A."/>
            <person name="Takaki Y."/>
            <person name="Nishi S."/>
            <person name="Hori S."/>
            <person name="Arai W."/>
            <person name="Tsubouchi T."/>
            <person name="Morono Y."/>
            <person name="Uchiyama I."/>
            <person name="Ito T."/>
            <person name="Fujiyama A."/>
            <person name="Inagaki F."/>
            <person name="Takami H."/>
        </authorList>
    </citation>
    <scope>NUCLEOTIDE SEQUENCE</scope>
    <source>
        <strain evidence="10">Expedition CK06-06</strain>
    </source>
</reference>
<evidence type="ECO:0000256" key="7">
    <source>
        <dbReference type="ARBA" id="ARBA00023136"/>
    </source>
</evidence>
<feature type="transmembrane region" description="Helical" evidence="8">
    <location>
        <begin position="21"/>
        <end position="45"/>
    </location>
</feature>
<evidence type="ECO:0000259" key="9">
    <source>
        <dbReference type="PROSITE" id="PS50885"/>
    </source>
</evidence>
<keyword evidence="8" id="KW-1133">Transmembrane helix</keyword>
<dbReference type="InterPro" id="IPR050398">
    <property type="entry name" value="HssS/ArlS-like"/>
</dbReference>
<comment type="subcellular location">
    <subcellularLocation>
        <location evidence="2">Membrane</location>
        <topology evidence="2">Multi-pass membrane protein</topology>
    </subcellularLocation>
</comment>
<keyword evidence="8" id="KW-0812">Transmembrane</keyword>
<dbReference type="PANTHER" id="PTHR45528:SF10">
    <property type="entry name" value="METHYL-ACCEPTING CHEMOTAXIS PROTEIN"/>
    <property type="match status" value="1"/>
</dbReference>
<dbReference type="SMART" id="SM00304">
    <property type="entry name" value="HAMP"/>
    <property type="match status" value="1"/>
</dbReference>
<evidence type="ECO:0000256" key="6">
    <source>
        <dbReference type="ARBA" id="ARBA00022777"/>
    </source>
</evidence>
<gene>
    <name evidence="10" type="ORF">S01H1_03835</name>
</gene>
<evidence type="ECO:0000256" key="4">
    <source>
        <dbReference type="ARBA" id="ARBA00022553"/>
    </source>
</evidence>
<dbReference type="AlphaFoldDB" id="X0SHH0"/>
<organism evidence="10">
    <name type="scientific">marine sediment metagenome</name>
    <dbReference type="NCBI Taxonomy" id="412755"/>
    <lineage>
        <taxon>unclassified sequences</taxon>
        <taxon>metagenomes</taxon>
        <taxon>ecological metagenomes</taxon>
    </lineage>
</organism>
<comment type="caution">
    <text evidence="10">The sequence shown here is derived from an EMBL/GenBank/DDBJ whole genome shotgun (WGS) entry which is preliminary data.</text>
</comment>
<comment type="catalytic activity">
    <reaction evidence="1">
        <text>ATP + protein L-histidine = ADP + protein N-phospho-L-histidine.</text>
        <dbReference type="EC" id="2.7.13.3"/>
    </reaction>
</comment>
<dbReference type="GO" id="GO:0005886">
    <property type="term" value="C:plasma membrane"/>
    <property type="evidence" value="ECO:0007669"/>
    <property type="project" value="TreeGrafter"/>
</dbReference>
<accession>X0SHH0</accession>
<evidence type="ECO:0000256" key="1">
    <source>
        <dbReference type="ARBA" id="ARBA00000085"/>
    </source>
</evidence>
<dbReference type="PANTHER" id="PTHR45528">
    <property type="entry name" value="SENSOR HISTIDINE KINASE CPXA"/>
    <property type="match status" value="1"/>
</dbReference>
<dbReference type="GO" id="GO:0000155">
    <property type="term" value="F:phosphorelay sensor kinase activity"/>
    <property type="evidence" value="ECO:0007669"/>
    <property type="project" value="TreeGrafter"/>
</dbReference>
<dbReference type="SUPFAM" id="SSF158472">
    <property type="entry name" value="HAMP domain-like"/>
    <property type="match status" value="1"/>
</dbReference>
<evidence type="ECO:0000313" key="10">
    <source>
        <dbReference type="EMBL" id="GAF80444.1"/>
    </source>
</evidence>
<keyword evidence="7 8" id="KW-0472">Membrane</keyword>
<feature type="transmembrane region" description="Helical" evidence="8">
    <location>
        <begin position="65"/>
        <end position="92"/>
    </location>
</feature>
<keyword evidence="6" id="KW-0418">Kinase</keyword>
<name>X0SHH0_9ZZZZ</name>
<feature type="domain" description="HAMP" evidence="9">
    <location>
        <begin position="94"/>
        <end position="146"/>
    </location>
</feature>
<keyword evidence="4" id="KW-0597">Phosphoprotein</keyword>
<dbReference type="Gene3D" id="6.10.340.10">
    <property type="match status" value="1"/>
</dbReference>
<keyword evidence="5" id="KW-0808">Transferase</keyword>
<dbReference type="Pfam" id="PF00672">
    <property type="entry name" value="HAMP"/>
    <property type="match status" value="1"/>
</dbReference>
<evidence type="ECO:0000256" key="8">
    <source>
        <dbReference type="SAM" id="Phobius"/>
    </source>
</evidence>
<protein>
    <recommendedName>
        <fullName evidence="3">histidine kinase</fullName>
        <ecNumber evidence="3">2.7.13.3</ecNumber>
    </recommendedName>
</protein>
<dbReference type="EMBL" id="BARS01002054">
    <property type="protein sequence ID" value="GAF80444.1"/>
    <property type="molecule type" value="Genomic_DNA"/>
</dbReference>
<dbReference type="PROSITE" id="PS50885">
    <property type="entry name" value="HAMP"/>
    <property type="match status" value="1"/>
</dbReference>
<evidence type="ECO:0000256" key="3">
    <source>
        <dbReference type="ARBA" id="ARBA00012438"/>
    </source>
</evidence>
<evidence type="ECO:0000256" key="5">
    <source>
        <dbReference type="ARBA" id="ARBA00022679"/>
    </source>
</evidence>
<evidence type="ECO:0000256" key="2">
    <source>
        <dbReference type="ARBA" id="ARBA00004141"/>
    </source>
</evidence>
<dbReference type="CDD" id="cd06225">
    <property type="entry name" value="HAMP"/>
    <property type="match status" value="1"/>
</dbReference>
<proteinExistence type="predicted"/>
<sequence length="200" mass="22638">MIEATNRRKDYFIKKKFQRNFIFRFCILVVLGAAITGVFLYLLSADTVTTAFVSSRLSIVRTSDYILPMLIGSSLVSVTLISIATAFVIMFLSHRIAGPLYKMEKSVKEIGQGNLNLKINLRSTDEIREMADGLNEMTRNIREHMREIKSCIGDLGDQIDSLTNLIKDDKSLPPQAQNALKELLAKKEQLEIKAKYFKAN</sequence>
<dbReference type="EC" id="2.7.13.3" evidence="3"/>